<dbReference type="GO" id="GO:0016301">
    <property type="term" value="F:kinase activity"/>
    <property type="evidence" value="ECO:0007669"/>
    <property type="project" value="UniProtKB-KW"/>
</dbReference>
<dbReference type="SUPFAM" id="SSF81383">
    <property type="entry name" value="F-box domain"/>
    <property type="match status" value="1"/>
</dbReference>
<dbReference type="EMBL" id="NCKU01001264">
    <property type="protein sequence ID" value="RWS12598.1"/>
    <property type="molecule type" value="Genomic_DNA"/>
</dbReference>
<dbReference type="GO" id="GO:0031146">
    <property type="term" value="P:SCF-dependent proteasomal ubiquitin-dependent protein catabolic process"/>
    <property type="evidence" value="ECO:0007669"/>
    <property type="project" value="TreeGrafter"/>
</dbReference>
<comment type="caution">
    <text evidence="2">The sequence shown here is derived from an EMBL/GenBank/DDBJ whole genome shotgun (WGS) entry which is preliminary data.</text>
</comment>
<dbReference type="Pfam" id="PF12937">
    <property type="entry name" value="F-box-like"/>
    <property type="match status" value="1"/>
</dbReference>
<reference evidence="2 5" key="1">
    <citation type="journal article" date="2018" name="Gigascience">
        <title>Genomes of trombidid mites reveal novel predicted allergens and laterally-transferred genes associated with secondary metabolism.</title>
        <authorList>
            <person name="Dong X."/>
            <person name="Chaisiri K."/>
            <person name="Xia D."/>
            <person name="Armstrong S.D."/>
            <person name="Fang Y."/>
            <person name="Donnelly M.J."/>
            <person name="Kadowaki T."/>
            <person name="McGarry J.W."/>
            <person name="Darby A.C."/>
            <person name="Makepeace B.L."/>
        </authorList>
    </citation>
    <scope>NUCLEOTIDE SEQUENCE [LARGE SCALE GENOMIC DNA]</scope>
    <source>
        <strain evidence="2">UoL-WK</strain>
    </source>
</reference>
<evidence type="ECO:0000313" key="4">
    <source>
        <dbReference type="EMBL" id="RWS12598.1"/>
    </source>
</evidence>
<dbReference type="EMBL" id="NCKU01001281">
    <property type="protein sequence ID" value="RWS12542.1"/>
    <property type="molecule type" value="Genomic_DNA"/>
</dbReference>
<evidence type="ECO:0000259" key="1">
    <source>
        <dbReference type="PROSITE" id="PS50181"/>
    </source>
</evidence>
<dbReference type="SUPFAM" id="SSF52047">
    <property type="entry name" value="RNI-like"/>
    <property type="match status" value="1"/>
</dbReference>
<accession>A0A3S4R6C6</accession>
<feature type="domain" description="F-box" evidence="1">
    <location>
        <begin position="92"/>
        <end position="139"/>
    </location>
</feature>
<keyword evidence="2" id="KW-0808">Transferase</keyword>
<dbReference type="InterPro" id="IPR001810">
    <property type="entry name" value="F-box_dom"/>
</dbReference>
<gene>
    <name evidence="4" type="ORF">B4U79_17442</name>
    <name evidence="3" type="ORF">B4U79_17447</name>
    <name evidence="2" type="ORF">B4U79_17481</name>
</gene>
<name>A0A3S4R6C6_9ACAR</name>
<protein>
    <submittedName>
        <fullName evidence="2">S-phase kinase-associated protein 2-like protein</fullName>
    </submittedName>
</protein>
<evidence type="ECO:0000313" key="2">
    <source>
        <dbReference type="EMBL" id="RWS12154.1"/>
    </source>
</evidence>
<organism evidence="2 5">
    <name type="scientific">Dinothrombium tinctorium</name>
    <dbReference type="NCBI Taxonomy" id="1965070"/>
    <lineage>
        <taxon>Eukaryota</taxon>
        <taxon>Metazoa</taxon>
        <taxon>Ecdysozoa</taxon>
        <taxon>Arthropoda</taxon>
        <taxon>Chelicerata</taxon>
        <taxon>Arachnida</taxon>
        <taxon>Acari</taxon>
        <taxon>Acariformes</taxon>
        <taxon>Trombidiformes</taxon>
        <taxon>Prostigmata</taxon>
        <taxon>Anystina</taxon>
        <taxon>Parasitengona</taxon>
        <taxon>Trombidioidea</taxon>
        <taxon>Trombidiidae</taxon>
        <taxon>Dinothrombium</taxon>
    </lineage>
</organism>
<evidence type="ECO:0000313" key="5">
    <source>
        <dbReference type="Proteomes" id="UP000285301"/>
    </source>
</evidence>
<dbReference type="Gene3D" id="3.80.10.10">
    <property type="entry name" value="Ribonuclease Inhibitor"/>
    <property type="match status" value="1"/>
</dbReference>
<proteinExistence type="predicted"/>
<dbReference type="STRING" id="1965070.A0A3S4R6C6"/>
<keyword evidence="2" id="KW-0418">Kinase</keyword>
<dbReference type="Proteomes" id="UP000285301">
    <property type="component" value="Unassembled WGS sequence"/>
</dbReference>
<dbReference type="OrthoDB" id="6487394at2759"/>
<sequence length="403" mass="45189">MDSSTAPRATVKWDISLEKAKALLKELGVGFLPLNENVFTLTQNSTGTQSTCLTPTLNAISLAESSNKRVKSNIRLSDGEINADEQNIDDERCSIDKLSDELLLRIFKCLPKSVVATKCALVSKRWNCIASDASFWKKIDLTRKQLNGKQLCAALQLGVLYARLTAIEINDSLTFTKTLCLQYLDLTMAVISVNSLNAILNACETSLKKLSLEGNNIDELTLDLLCEKHHKLEILNLALCRLQNGAGSFQSKLPSSLKELDMSWIANLNLSAIVKYLPASLLRLNLSGYRSNFTDYDMDYLTIKCCNIEELNISDCNFLTSKSMLFIRDRLHKLECLNISRCHSIVFHDFMSFKSLKTLVINGISPSNTIETSKFQISKQIFSTIARPTVGNKRYLMWDVIMD</sequence>
<dbReference type="InterPro" id="IPR036047">
    <property type="entry name" value="F-box-like_dom_sf"/>
</dbReference>
<evidence type="ECO:0000313" key="3">
    <source>
        <dbReference type="EMBL" id="RWS12542.1"/>
    </source>
</evidence>
<dbReference type="SMART" id="SM00256">
    <property type="entry name" value="FBOX"/>
    <property type="match status" value="1"/>
</dbReference>
<keyword evidence="5" id="KW-1185">Reference proteome</keyword>
<dbReference type="InterPro" id="IPR032675">
    <property type="entry name" value="LRR_dom_sf"/>
</dbReference>
<dbReference type="PROSITE" id="PS50181">
    <property type="entry name" value="FBOX"/>
    <property type="match status" value="1"/>
</dbReference>
<dbReference type="GO" id="GO:0019005">
    <property type="term" value="C:SCF ubiquitin ligase complex"/>
    <property type="evidence" value="ECO:0007669"/>
    <property type="project" value="TreeGrafter"/>
</dbReference>
<dbReference type="AlphaFoldDB" id="A0A3S4R6C6"/>
<reference evidence="2" key="2">
    <citation type="submission" date="2018-11" db="EMBL/GenBank/DDBJ databases">
        <title>Trombidioid mite genomics.</title>
        <authorList>
            <person name="Dong X."/>
        </authorList>
    </citation>
    <scope>NUCLEOTIDE SEQUENCE</scope>
    <source>
        <strain evidence="2">UoL-WK</strain>
    </source>
</reference>
<dbReference type="PANTHER" id="PTHR13318:SF95">
    <property type="entry name" value="F-BOX PROTEIN YLR352W"/>
    <property type="match status" value="1"/>
</dbReference>
<dbReference type="PANTHER" id="PTHR13318">
    <property type="entry name" value="PARTNER OF PAIRED, ISOFORM B-RELATED"/>
    <property type="match status" value="1"/>
</dbReference>
<dbReference type="EMBL" id="NCKU01001411">
    <property type="protein sequence ID" value="RWS12154.1"/>
    <property type="molecule type" value="Genomic_DNA"/>
</dbReference>